<evidence type="ECO:0000256" key="1">
    <source>
        <dbReference type="SAM" id="MobiDB-lite"/>
    </source>
</evidence>
<dbReference type="SUPFAM" id="SSF49764">
    <property type="entry name" value="HSP20-like chaperones"/>
    <property type="match status" value="1"/>
</dbReference>
<dbReference type="AlphaFoldDB" id="A0AAX4P0J7"/>
<reference evidence="3 4" key="1">
    <citation type="submission" date="2024-03" db="EMBL/GenBank/DDBJ databases">
        <title>Complete genome sequence of the green alga Chloropicon roscoffensis RCC1871.</title>
        <authorList>
            <person name="Lemieux C."/>
            <person name="Pombert J.-F."/>
            <person name="Otis C."/>
            <person name="Turmel M."/>
        </authorList>
    </citation>
    <scope>NUCLEOTIDE SEQUENCE [LARGE SCALE GENOMIC DNA]</scope>
    <source>
        <strain evidence="3 4">RCC1871</strain>
    </source>
</reference>
<protein>
    <submittedName>
        <fullName evidence="3">CS domain-containing protein</fullName>
    </submittedName>
</protein>
<feature type="domain" description="CS" evidence="2">
    <location>
        <begin position="75"/>
        <end position="178"/>
    </location>
</feature>
<name>A0AAX4P0J7_9CHLO</name>
<accession>A0AAX4P0J7</accession>
<dbReference type="InterPro" id="IPR007052">
    <property type="entry name" value="CS_dom"/>
</dbReference>
<keyword evidence="4" id="KW-1185">Reference proteome</keyword>
<dbReference type="PROSITE" id="PS51203">
    <property type="entry name" value="CS"/>
    <property type="match status" value="1"/>
</dbReference>
<dbReference type="Gene3D" id="2.60.40.790">
    <property type="match status" value="1"/>
</dbReference>
<evidence type="ECO:0000259" key="2">
    <source>
        <dbReference type="PROSITE" id="PS51203"/>
    </source>
</evidence>
<dbReference type="Pfam" id="PF04969">
    <property type="entry name" value="CS"/>
    <property type="match status" value="1"/>
</dbReference>
<dbReference type="CDD" id="cd06463">
    <property type="entry name" value="p23_like"/>
    <property type="match status" value="1"/>
</dbReference>
<organism evidence="3 4">
    <name type="scientific">Chloropicon roscoffensis</name>
    <dbReference type="NCBI Taxonomy" id="1461544"/>
    <lineage>
        <taxon>Eukaryota</taxon>
        <taxon>Viridiplantae</taxon>
        <taxon>Chlorophyta</taxon>
        <taxon>Chloropicophyceae</taxon>
        <taxon>Chloropicales</taxon>
        <taxon>Chloropicaceae</taxon>
        <taxon>Chloropicon</taxon>
    </lineage>
</organism>
<evidence type="ECO:0000313" key="4">
    <source>
        <dbReference type="Proteomes" id="UP001472866"/>
    </source>
</evidence>
<gene>
    <name evidence="3" type="ORF">HKI87_02g11540</name>
</gene>
<feature type="region of interest" description="Disordered" evidence="1">
    <location>
        <begin position="203"/>
        <end position="231"/>
    </location>
</feature>
<dbReference type="InterPro" id="IPR008978">
    <property type="entry name" value="HSP20-like_chaperone"/>
</dbReference>
<sequence>MSSIAPPQPKYHHYRPLEGDARVRAEPRPCLKCMVCLSPCRCDAEAEERKRMREAREGEGASALRPPQASRGWCRTIPSYSWSDGDHPDHAEAMATVLLGREELGAPGEVRKENVSVEFTQTSVSVEIALAGDRRWIFRRDPLYEPIDPCASAWYLTARRIVLKLAKADRKKKWPGLTPVFATLERRGNDALDFGLAAMTGSTGHLEQRKPPAESAIIASSERDYWQGPPKYKWTKDDRAYQN</sequence>
<evidence type="ECO:0000313" key="3">
    <source>
        <dbReference type="EMBL" id="WZN59628.1"/>
    </source>
</evidence>
<dbReference type="EMBL" id="CP151502">
    <property type="protein sequence ID" value="WZN59628.1"/>
    <property type="molecule type" value="Genomic_DNA"/>
</dbReference>
<dbReference type="Proteomes" id="UP001472866">
    <property type="component" value="Chromosome 02"/>
</dbReference>
<proteinExistence type="predicted"/>